<dbReference type="EMBL" id="CP073347">
    <property type="protein sequence ID" value="UTW10337.1"/>
    <property type="molecule type" value="Genomic_DNA"/>
</dbReference>
<sequence length="233" mass="25865">MAGRPLIGVTGPDGRLVVAWWASCLAIWLAGGRALRLTPSGYLKHSHDRLQGLIIGGGDDIDPSLYGGHDDGRAPIDPERDRFEIDMIEHALHTRLPLLGICRGAQLINVVLGGSLYGDIRGLRRRTSNFRTPLPRKTALTAHPGVLHRVLGSNRWRINSLHHQAIERLGQGLVVAARDLDNFVQAVECEQGRLILGVQWHPEYLPYLAVQRRLFRHLIDCARASTPESLDDD</sequence>
<gene>
    <name evidence="1" type="ORF">KDW95_13605</name>
</gene>
<dbReference type="Pfam" id="PF07722">
    <property type="entry name" value="Peptidase_C26"/>
    <property type="match status" value="1"/>
</dbReference>
<evidence type="ECO:0000313" key="1">
    <source>
        <dbReference type="EMBL" id="UTW10337.1"/>
    </source>
</evidence>
<dbReference type="PANTHER" id="PTHR43235:SF1">
    <property type="entry name" value="GLUTAMINE AMIDOTRANSFERASE PB2B2.05-RELATED"/>
    <property type="match status" value="1"/>
</dbReference>
<dbReference type="PROSITE" id="PS51273">
    <property type="entry name" value="GATASE_TYPE_1"/>
    <property type="match status" value="1"/>
</dbReference>
<name>A0ABY5HGA4_9GAMM</name>
<dbReference type="RefSeq" id="WP_255852373.1">
    <property type="nucleotide sequence ID" value="NZ_CP073347.1"/>
</dbReference>
<accession>A0ABY5HGA4</accession>
<dbReference type="Gene3D" id="3.40.50.880">
    <property type="match status" value="1"/>
</dbReference>
<keyword evidence="1" id="KW-0315">Glutamine amidotransferase</keyword>
<dbReference type="InterPro" id="IPR011697">
    <property type="entry name" value="Peptidase_C26"/>
</dbReference>
<protein>
    <submittedName>
        <fullName evidence="1">Type 1 glutamine amidotransferase</fullName>
    </submittedName>
</protein>
<reference evidence="1" key="1">
    <citation type="submission" date="2021-04" db="EMBL/GenBank/DDBJ databases">
        <title>Oceanospirillales bacteria with DddD are important DMSP degraders in coastal seawater.</title>
        <authorList>
            <person name="Liu J."/>
        </authorList>
    </citation>
    <scope>NUCLEOTIDE SEQUENCE</scope>
    <source>
        <strain evidence="1">D13-1</strain>
    </source>
</reference>
<dbReference type="InterPro" id="IPR044668">
    <property type="entry name" value="PuuD-like"/>
</dbReference>
<keyword evidence="2" id="KW-1185">Reference proteome</keyword>
<proteinExistence type="predicted"/>
<dbReference type="CDD" id="cd01745">
    <property type="entry name" value="GATase1_2"/>
    <property type="match status" value="1"/>
</dbReference>
<dbReference type="Proteomes" id="UP001058461">
    <property type="component" value="Chromosome"/>
</dbReference>
<evidence type="ECO:0000313" key="2">
    <source>
        <dbReference type="Proteomes" id="UP001058461"/>
    </source>
</evidence>
<dbReference type="InterPro" id="IPR029062">
    <property type="entry name" value="Class_I_gatase-like"/>
</dbReference>
<organism evidence="1 2">
    <name type="scientific">Marinobacterium rhizophilum</name>
    <dbReference type="NCBI Taxonomy" id="420402"/>
    <lineage>
        <taxon>Bacteria</taxon>
        <taxon>Pseudomonadati</taxon>
        <taxon>Pseudomonadota</taxon>
        <taxon>Gammaproteobacteria</taxon>
        <taxon>Oceanospirillales</taxon>
        <taxon>Oceanospirillaceae</taxon>
        <taxon>Marinobacterium</taxon>
    </lineage>
</organism>
<dbReference type="SUPFAM" id="SSF52317">
    <property type="entry name" value="Class I glutamine amidotransferase-like"/>
    <property type="match status" value="1"/>
</dbReference>
<dbReference type="PANTHER" id="PTHR43235">
    <property type="entry name" value="GLUTAMINE AMIDOTRANSFERASE PB2B2.05-RELATED"/>
    <property type="match status" value="1"/>
</dbReference>